<dbReference type="GO" id="GO:0005576">
    <property type="term" value="C:extracellular region"/>
    <property type="evidence" value="ECO:0007669"/>
    <property type="project" value="UniProtKB-SubCell"/>
</dbReference>
<feature type="chain" id="PRO_5002203043" evidence="3">
    <location>
        <begin position="24"/>
        <end position="75"/>
    </location>
</feature>
<dbReference type="AlphaFoldDB" id="A0A0C9RYD9"/>
<evidence type="ECO:0000256" key="1">
    <source>
        <dbReference type="ARBA" id="ARBA00004613"/>
    </source>
</evidence>
<dbReference type="EMBL" id="GCJM01000117">
    <property type="protein sequence ID" value="JAG92761.1"/>
    <property type="molecule type" value="Transcribed_RNA"/>
</dbReference>
<comment type="subcellular location">
    <subcellularLocation>
        <location evidence="1">Secreted</location>
    </subcellularLocation>
</comment>
<evidence type="ECO:0000256" key="3">
    <source>
        <dbReference type="SAM" id="SignalP"/>
    </source>
</evidence>
<accession>A0A0C9RYD9</accession>
<dbReference type="Pfam" id="PF02950">
    <property type="entry name" value="Conotoxin"/>
    <property type="match status" value="1"/>
</dbReference>
<proteinExistence type="predicted"/>
<name>A0A0C9RYD9_CONTD</name>
<protein>
    <submittedName>
        <fullName evidence="4">Ctr_150_TN conopeptide</fullName>
    </submittedName>
</protein>
<organism evidence="4">
    <name type="scientific">Conus tribblei</name>
    <name type="common">Tribble's cone</name>
    <name type="synonym">Splinoconus tribblei</name>
    <dbReference type="NCBI Taxonomy" id="101761"/>
    <lineage>
        <taxon>Eukaryota</taxon>
        <taxon>Metazoa</taxon>
        <taxon>Spiralia</taxon>
        <taxon>Lophotrochozoa</taxon>
        <taxon>Mollusca</taxon>
        <taxon>Gastropoda</taxon>
        <taxon>Caenogastropoda</taxon>
        <taxon>Neogastropoda</taxon>
        <taxon>Conoidea</taxon>
        <taxon>Conidae</taxon>
        <taxon>Conus</taxon>
        <taxon>Splinoconus</taxon>
    </lineage>
</organism>
<keyword evidence="3" id="KW-0732">Signal</keyword>
<evidence type="ECO:0000256" key="2">
    <source>
        <dbReference type="ARBA" id="ARBA00022525"/>
    </source>
</evidence>
<sequence>MMSTPRRMLFMFLFLLTLATCVGDGPAIQGGRNPSTLNRLKSRHLIRSCKDLGDQCDFDEECCWLYFCEIGLCQW</sequence>
<feature type="signal peptide" evidence="3">
    <location>
        <begin position="1"/>
        <end position="23"/>
    </location>
</feature>
<evidence type="ECO:0000313" key="4">
    <source>
        <dbReference type="EMBL" id="JAG92761.1"/>
    </source>
</evidence>
<keyword evidence="2" id="KW-0964">Secreted</keyword>
<dbReference type="GO" id="GO:0008200">
    <property type="term" value="F:ion channel inhibitor activity"/>
    <property type="evidence" value="ECO:0007669"/>
    <property type="project" value="InterPro"/>
</dbReference>
<dbReference type="InterPro" id="IPR004214">
    <property type="entry name" value="Conotoxin"/>
</dbReference>
<reference evidence="4" key="1">
    <citation type="journal article" date="2015" name="Mar. Biotechnol.">
        <title>High conopeptide diversity in Conus tribblei revealed through analysis of venom duct transcriptome using two high-throughput sequencing platforms.</title>
        <authorList>
            <person name="Barghi N."/>
            <person name="Concepcion G.P."/>
            <person name="Olivera B.M."/>
            <person name="Lluisma A.O."/>
        </authorList>
    </citation>
    <scope>NUCLEOTIDE SEQUENCE</scope>
    <source>
        <tissue evidence="4">Venom duct</tissue>
    </source>
</reference>